<keyword evidence="13" id="KW-1185">Reference proteome</keyword>
<dbReference type="HAMAP" id="MF_00772">
    <property type="entry name" value="OGT"/>
    <property type="match status" value="1"/>
</dbReference>
<evidence type="ECO:0000256" key="8">
    <source>
        <dbReference type="ARBA" id="ARBA00049348"/>
    </source>
</evidence>
<dbReference type="PANTHER" id="PTHR10815">
    <property type="entry name" value="METHYLATED-DNA--PROTEIN-CYSTEINE METHYLTRANSFERASE"/>
    <property type="match status" value="1"/>
</dbReference>
<dbReference type="NCBIfam" id="TIGR00589">
    <property type="entry name" value="ogt"/>
    <property type="match status" value="1"/>
</dbReference>
<dbReference type="CDD" id="cd06445">
    <property type="entry name" value="ATase"/>
    <property type="match status" value="1"/>
</dbReference>
<dbReference type="GO" id="GO:0003908">
    <property type="term" value="F:methylated-DNA-[protein]-cysteine S-methyltransferase activity"/>
    <property type="evidence" value="ECO:0007669"/>
    <property type="project" value="UniProtKB-UniRule"/>
</dbReference>
<evidence type="ECO:0000256" key="3">
    <source>
        <dbReference type="ARBA" id="ARBA00022490"/>
    </source>
</evidence>
<evidence type="ECO:0000256" key="2">
    <source>
        <dbReference type="ARBA" id="ARBA00008711"/>
    </source>
</evidence>
<sequence>MNYQLYHSPLGLLLLFSDGSALKKLTFLASVRDFTPDELFQKRSDAVLTAATQQLDEWFAGSRREFDLPLAPDGTPFQQKVWKALQTIPYGTTSTYGELAGKLGQPSSARAVGAANGKNPIALIIPCHRVIGADGSLTGYAFGLEKKKKLLSLEAQLQLSLI</sequence>
<evidence type="ECO:0000256" key="9">
    <source>
        <dbReference type="HAMAP-Rule" id="MF_00772"/>
    </source>
</evidence>
<protein>
    <recommendedName>
        <fullName evidence="9">Methylated-DNA--protein-cysteine methyltransferase</fullName>
        <ecNumber evidence="9">2.1.1.63</ecNumber>
    </recommendedName>
    <alternativeName>
        <fullName evidence="9">6-O-methylguanine-DNA methyltransferase</fullName>
        <shortName evidence="9">MGMT</shortName>
    </alternativeName>
    <alternativeName>
        <fullName evidence="9">O-6-methylguanine-DNA-alkyltransferase</fullName>
    </alternativeName>
</protein>
<evidence type="ECO:0000313" key="12">
    <source>
        <dbReference type="EMBL" id="SMA34592.1"/>
    </source>
</evidence>
<evidence type="ECO:0000256" key="5">
    <source>
        <dbReference type="ARBA" id="ARBA00022679"/>
    </source>
</evidence>
<dbReference type="Gene3D" id="1.10.10.10">
    <property type="entry name" value="Winged helix-like DNA-binding domain superfamily/Winged helix DNA-binding domain"/>
    <property type="match status" value="1"/>
</dbReference>
<evidence type="ECO:0000313" key="13">
    <source>
        <dbReference type="Proteomes" id="UP000196573"/>
    </source>
</evidence>
<dbReference type="GO" id="GO:0032259">
    <property type="term" value="P:methylation"/>
    <property type="evidence" value="ECO:0007669"/>
    <property type="project" value="UniProtKB-KW"/>
</dbReference>
<name>A0A1X7AF12_9GAMM</name>
<dbReference type="InterPro" id="IPR001497">
    <property type="entry name" value="MethylDNA_cys_MeTrfase_AS"/>
</dbReference>
<comment type="miscellaneous">
    <text evidence="9">This enzyme catalyzes only one turnover and therefore is not strictly catalytic. According to one definition, an enzyme is a biocatalyst that acts repeatedly and over many reaction cycles.</text>
</comment>
<dbReference type="InterPro" id="IPR036631">
    <property type="entry name" value="MGMT_N_sf"/>
</dbReference>
<evidence type="ECO:0000256" key="4">
    <source>
        <dbReference type="ARBA" id="ARBA00022603"/>
    </source>
</evidence>
<dbReference type="FunFam" id="1.10.10.10:FF:000214">
    <property type="entry name" value="Methylated-DNA--protein-cysteine methyltransferase"/>
    <property type="match status" value="1"/>
</dbReference>
<dbReference type="InterPro" id="IPR014048">
    <property type="entry name" value="MethylDNA_cys_MeTrfase_DNA-bd"/>
</dbReference>
<dbReference type="PANTHER" id="PTHR10815:SF13">
    <property type="entry name" value="METHYLATED-DNA--PROTEIN-CYSTEINE METHYLTRANSFERASE"/>
    <property type="match status" value="1"/>
</dbReference>
<dbReference type="Pfam" id="PF02870">
    <property type="entry name" value="Methyltransf_1N"/>
    <property type="match status" value="1"/>
</dbReference>
<dbReference type="InterPro" id="IPR008332">
    <property type="entry name" value="MethylG_MeTrfase_N"/>
</dbReference>
<comment type="catalytic activity">
    <reaction evidence="1 9">
        <text>a 4-O-methyl-thymidine in DNA + L-cysteinyl-[protein] = a thymidine in DNA + S-methyl-L-cysteinyl-[protein]</text>
        <dbReference type="Rhea" id="RHEA:53428"/>
        <dbReference type="Rhea" id="RHEA-COMP:10131"/>
        <dbReference type="Rhea" id="RHEA-COMP:10132"/>
        <dbReference type="Rhea" id="RHEA-COMP:13555"/>
        <dbReference type="Rhea" id="RHEA-COMP:13556"/>
        <dbReference type="ChEBI" id="CHEBI:29950"/>
        <dbReference type="ChEBI" id="CHEBI:82612"/>
        <dbReference type="ChEBI" id="CHEBI:137386"/>
        <dbReference type="ChEBI" id="CHEBI:137387"/>
        <dbReference type="EC" id="2.1.1.63"/>
    </reaction>
</comment>
<dbReference type="GO" id="GO:0006307">
    <property type="term" value="P:DNA alkylation repair"/>
    <property type="evidence" value="ECO:0007669"/>
    <property type="project" value="UniProtKB-UniRule"/>
</dbReference>
<keyword evidence="7 9" id="KW-0234">DNA repair</keyword>
<comment type="subcellular location">
    <subcellularLocation>
        <location evidence="9">Cytoplasm</location>
    </subcellularLocation>
</comment>
<reference evidence="12 13" key="1">
    <citation type="submission" date="2017-03" db="EMBL/GenBank/DDBJ databases">
        <authorList>
            <person name="Afonso C.L."/>
            <person name="Miller P.J."/>
            <person name="Scott M.A."/>
            <person name="Spackman E."/>
            <person name="Goraichik I."/>
            <person name="Dimitrov K.M."/>
            <person name="Suarez D.L."/>
            <person name="Swayne D.E."/>
        </authorList>
    </citation>
    <scope>NUCLEOTIDE SEQUENCE [LARGE SCALE GENOMIC DNA]</scope>
    <source>
        <strain evidence="12">SB41UT1</strain>
    </source>
</reference>
<dbReference type="SUPFAM" id="SSF53155">
    <property type="entry name" value="Methylated DNA-protein cysteine methyltransferase domain"/>
    <property type="match status" value="1"/>
</dbReference>
<dbReference type="InterPro" id="IPR036217">
    <property type="entry name" value="MethylDNA_cys_MeTrfase_DNAb"/>
</dbReference>
<evidence type="ECO:0000256" key="6">
    <source>
        <dbReference type="ARBA" id="ARBA00022763"/>
    </source>
</evidence>
<dbReference type="RefSeq" id="WP_087106406.1">
    <property type="nucleotide sequence ID" value="NZ_CBCSCN010000004.1"/>
</dbReference>
<dbReference type="EC" id="2.1.1.63" evidence="9"/>
<feature type="domain" description="Methylated-DNA-[protein]-cysteine S-methyltransferase DNA binding" evidence="10">
    <location>
        <begin position="76"/>
        <end position="155"/>
    </location>
</feature>
<evidence type="ECO:0000256" key="1">
    <source>
        <dbReference type="ARBA" id="ARBA00001286"/>
    </source>
</evidence>
<evidence type="ECO:0000259" key="10">
    <source>
        <dbReference type="Pfam" id="PF01035"/>
    </source>
</evidence>
<dbReference type="AlphaFoldDB" id="A0A1X7AF12"/>
<dbReference type="OrthoDB" id="9811249at2"/>
<comment type="catalytic activity">
    <reaction evidence="8 9">
        <text>a 6-O-methyl-2'-deoxyguanosine in DNA + L-cysteinyl-[protein] = S-methyl-L-cysteinyl-[protein] + a 2'-deoxyguanosine in DNA</text>
        <dbReference type="Rhea" id="RHEA:24000"/>
        <dbReference type="Rhea" id="RHEA-COMP:10131"/>
        <dbReference type="Rhea" id="RHEA-COMP:10132"/>
        <dbReference type="Rhea" id="RHEA-COMP:11367"/>
        <dbReference type="Rhea" id="RHEA-COMP:11368"/>
        <dbReference type="ChEBI" id="CHEBI:29950"/>
        <dbReference type="ChEBI" id="CHEBI:82612"/>
        <dbReference type="ChEBI" id="CHEBI:85445"/>
        <dbReference type="ChEBI" id="CHEBI:85448"/>
        <dbReference type="EC" id="2.1.1.63"/>
    </reaction>
</comment>
<proteinExistence type="inferred from homology"/>
<dbReference type="EMBL" id="FWPT01000001">
    <property type="protein sequence ID" value="SMA34592.1"/>
    <property type="molecule type" value="Genomic_DNA"/>
</dbReference>
<dbReference type="GO" id="GO:0005737">
    <property type="term" value="C:cytoplasm"/>
    <property type="evidence" value="ECO:0007669"/>
    <property type="project" value="UniProtKB-SubCell"/>
</dbReference>
<comment type="function">
    <text evidence="9">Involved in the cellular defense against the biological effects of O6-methylguanine (O6-MeG) and O4-methylthymine (O4-MeT) in DNA. Repairs the methylated nucleobase in DNA by stoichiometrically transferring the methyl group to a cysteine residue in the enzyme. This is a suicide reaction: the enzyme is irreversibly inactivated.</text>
</comment>
<dbReference type="Gene3D" id="3.30.160.70">
    <property type="entry name" value="Methylated DNA-protein cysteine methyltransferase domain"/>
    <property type="match status" value="1"/>
</dbReference>
<comment type="similarity">
    <text evidence="2 9">Belongs to the MGMT family.</text>
</comment>
<organism evidence="12 13">
    <name type="scientific">Parendozoicomonas haliclonae</name>
    <dbReference type="NCBI Taxonomy" id="1960125"/>
    <lineage>
        <taxon>Bacteria</taxon>
        <taxon>Pseudomonadati</taxon>
        <taxon>Pseudomonadota</taxon>
        <taxon>Gammaproteobacteria</taxon>
        <taxon>Oceanospirillales</taxon>
        <taxon>Endozoicomonadaceae</taxon>
        <taxon>Parendozoicomonas</taxon>
    </lineage>
</organism>
<dbReference type="SUPFAM" id="SSF46767">
    <property type="entry name" value="Methylated DNA-protein cysteine methyltransferase, C-terminal domain"/>
    <property type="match status" value="1"/>
</dbReference>
<keyword evidence="4 9" id="KW-0489">Methyltransferase</keyword>
<dbReference type="InterPro" id="IPR036388">
    <property type="entry name" value="WH-like_DNA-bd_sf"/>
</dbReference>
<accession>A0A1X7AF12</accession>
<feature type="active site" description="Nucleophile; methyl group acceptor" evidence="9">
    <location>
        <position position="127"/>
    </location>
</feature>
<dbReference type="PROSITE" id="PS00374">
    <property type="entry name" value="MGMT"/>
    <property type="match status" value="1"/>
</dbReference>
<dbReference type="InterPro" id="IPR023546">
    <property type="entry name" value="MGMT"/>
</dbReference>
<keyword evidence="6 9" id="KW-0227">DNA damage</keyword>
<dbReference type="Proteomes" id="UP000196573">
    <property type="component" value="Unassembled WGS sequence"/>
</dbReference>
<gene>
    <name evidence="12" type="primary">ogt_2</name>
    <name evidence="12" type="ORF">EHSB41UT_00421</name>
</gene>
<keyword evidence="3 9" id="KW-0963">Cytoplasm</keyword>
<evidence type="ECO:0000259" key="11">
    <source>
        <dbReference type="Pfam" id="PF02870"/>
    </source>
</evidence>
<keyword evidence="5 9" id="KW-0808">Transferase</keyword>
<evidence type="ECO:0000256" key="7">
    <source>
        <dbReference type="ARBA" id="ARBA00023204"/>
    </source>
</evidence>
<dbReference type="Pfam" id="PF01035">
    <property type="entry name" value="DNA_binding_1"/>
    <property type="match status" value="1"/>
</dbReference>
<feature type="domain" description="Methylguanine DNA methyltransferase ribonuclease-like" evidence="11">
    <location>
        <begin position="1"/>
        <end position="72"/>
    </location>
</feature>